<reference evidence="1" key="1">
    <citation type="journal article" date="2010" name="Science">
        <title>Plasticity of animal genome architecture unmasked by rapid evolution of a pelagic tunicate.</title>
        <authorList>
            <person name="Denoeud F."/>
            <person name="Henriet S."/>
            <person name="Mungpakdee S."/>
            <person name="Aury J.M."/>
            <person name="Da Silva C."/>
            <person name="Brinkmann H."/>
            <person name="Mikhaleva J."/>
            <person name="Olsen L.C."/>
            <person name="Jubin C."/>
            <person name="Canestro C."/>
            <person name="Bouquet J.M."/>
            <person name="Danks G."/>
            <person name="Poulain J."/>
            <person name="Campsteijn C."/>
            <person name="Adamski M."/>
            <person name="Cross I."/>
            <person name="Yadetie F."/>
            <person name="Muffato M."/>
            <person name="Louis A."/>
            <person name="Butcher S."/>
            <person name="Tsagkogeorga G."/>
            <person name="Konrad A."/>
            <person name="Singh S."/>
            <person name="Jensen M.F."/>
            <person name="Cong E.H."/>
            <person name="Eikeseth-Otteraa H."/>
            <person name="Noel B."/>
            <person name="Anthouard V."/>
            <person name="Porcel B.M."/>
            <person name="Kachouri-Lafond R."/>
            <person name="Nishino A."/>
            <person name="Ugolini M."/>
            <person name="Chourrout P."/>
            <person name="Nishida H."/>
            <person name="Aasland R."/>
            <person name="Huzurbazar S."/>
            <person name="Westhof E."/>
            <person name="Delsuc F."/>
            <person name="Lehrach H."/>
            <person name="Reinhardt R."/>
            <person name="Weissenbach J."/>
            <person name="Roy S.W."/>
            <person name="Artiguenave F."/>
            <person name="Postlethwait J.H."/>
            <person name="Manak J.R."/>
            <person name="Thompson E.M."/>
            <person name="Jaillon O."/>
            <person name="Du Pasquier L."/>
            <person name="Boudinot P."/>
            <person name="Liberles D.A."/>
            <person name="Volff J.N."/>
            <person name="Philippe H."/>
            <person name="Lenhard B."/>
            <person name="Roest Crollius H."/>
            <person name="Wincker P."/>
            <person name="Chourrout D."/>
        </authorList>
    </citation>
    <scope>NUCLEOTIDE SEQUENCE [LARGE SCALE GENOMIC DNA]</scope>
</reference>
<dbReference type="EMBL" id="FN654580">
    <property type="protein sequence ID" value="CBY35054.1"/>
    <property type="molecule type" value="Genomic_DNA"/>
</dbReference>
<sequence length="236" mass="27042">MYEYRIEPFQDIRKCILRIRKLEDLFSELDVSSQKYAVRSLYCTPIIDRHFKVSDFSKYASSVGLRNHTDFEASYQYLSRFPKSKALLTASTLELFEDTELESNFKESIVEAVVYQVLFNSAVKDKLNIAAQVLDRSSIAGINSAQAVKHIYQYAKASPSADRKFLLGVSDQILQHSDHLQLIDDVFNFAKMETALDVLDFDDIVSFFSLFEYTCKYGTNDGQTDNVEYSCSVLET</sequence>
<organism evidence="1">
    <name type="scientific">Oikopleura dioica</name>
    <name type="common">Tunicate</name>
    <dbReference type="NCBI Taxonomy" id="34765"/>
    <lineage>
        <taxon>Eukaryota</taxon>
        <taxon>Metazoa</taxon>
        <taxon>Chordata</taxon>
        <taxon>Tunicata</taxon>
        <taxon>Appendicularia</taxon>
        <taxon>Copelata</taxon>
        <taxon>Oikopleuridae</taxon>
        <taxon>Oikopleura</taxon>
    </lineage>
</organism>
<gene>
    <name evidence="1" type="ORF">GSOID_T00026844001</name>
</gene>
<dbReference type="AlphaFoldDB" id="E4YHT2"/>
<accession>E4YHT2</accession>
<protein>
    <submittedName>
        <fullName evidence="1">Uncharacterized protein</fullName>
    </submittedName>
</protein>
<proteinExistence type="predicted"/>
<name>E4YHT2_OIKDI</name>
<dbReference type="Proteomes" id="UP000011014">
    <property type="component" value="Unassembled WGS sequence"/>
</dbReference>
<evidence type="ECO:0000313" key="1">
    <source>
        <dbReference type="EMBL" id="CBY35054.1"/>
    </source>
</evidence>